<dbReference type="InterPro" id="IPR013632">
    <property type="entry name" value="Rad51_C"/>
</dbReference>
<reference evidence="10" key="1">
    <citation type="submission" date="2020-04" db="EMBL/GenBank/DDBJ databases">
        <authorList>
            <person name="Neveu A P."/>
        </authorList>
    </citation>
    <scope>NUCLEOTIDE SEQUENCE</scope>
    <source>
        <tissue evidence="10">Whole embryo</tissue>
    </source>
</reference>
<dbReference type="Pfam" id="PF08423">
    <property type="entry name" value="Rad51"/>
    <property type="match status" value="1"/>
</dbReference>
<dbReference type="EMBL" id="LR789544">
    <property type="protein sequence ID" value="CAB3265406.1"/>
    <property type="molecule type" value="mRNA"/>
</dbReference>
<dbReference type="CDD" id="cd19492">
    <property type="entry name" value="Rad51C"/>
    <property type="match status" value="1"/>
</dbReference>
<evidence type="ECO:0000256" key="3">
    <source>
        <dbReference type="ARBA" id="ARBA00022763"/>
    </source>
</evidence>
<dbReference type="GO" id="GO:0005657">
    <property type="term" value="C:replication fork"/>
    <property type="evidence" value="ECO:0007669"/>
    <property type="project" value="TreeGrafter"/>
</dbReference>
<dbReference type="GO" id="GO:0033063">
    <property type="term" value="C:Rad51B-Rad51C-Rad51D-XRCC2 complex"/>
    <property type="evidence" value="ECO:0007669"/>
    <property type="project" value="TreeGrafter"/>
</dbReference>
<evidence type="ECO:0000259" key="9">
    <source>
        <dbReference type="PROSITE" id="PS50162"/>
    </source>
</evidence>
<dbReference type="InterPro" id="IPR052093">
    <property type="entry name" value="HR_Repair_Mediator"/>
</dbReference>
<evidence type="ECO:0000256" key="8">
    <source>
        <dbReference type="SAM" id="MobiDB-lite"/>
    </source>
</evidence>
<comment type="subcellular location">
    <subcellularLocation>
        <location evidence="1">Nucleus</location>
    </subcellularLocation>
</comment>
<dbReference type="GO" id="GO:0005524">
    <property type="term" value="F:ATP binding"/>
    <property type="evidence" value="ECO:0007669"/>
    <property type="project" value="UniProtKB-KW"/>
</dbReference>
<keyword evidence="3" id="KW-0227">DNA damage</keyword>
<dbReference type="PROSITE" id="PS50162">
    <property type="entry name" value="RECA_2"/>
    <property type="match status" value="1"/>
</dbReference>
<feature type="compositionally biased region" description="Basic residues" evidence="8">
    <location>
        <begin position="453"/>
        <end position="466"/>
    </location>
</feature>
<keyword evidence="6" id="KW-0539">Nucleus</keyword>
<dbReference type="GO" id="GO:0000707">
    <property type="term" value="P:meiotic DNA recombinase assembly"/>
    <property type="evidence" value="ECO:0007669"/>
    <property type="project" value="TreeGrafter"/>
</dbReference>
<protein>
    <recommendedName>
        <fullName evidence="7">DNA repair protein RAD51 homolog 3</fullName>
    </recommendedName>
</protein>
<feature type="region of interest" description="Disordered" evidence="8">
    <location>
        <begin position="395"/>
        <end position="466"/>
    </location>
</feature>
<dbReference type="Gene3D" id="3.40.50.300">
    <property type="entry name" value="P-loop containing nucleotide triphosphate hydrolases"/>
    <property type="match status" value="1"/>
</dbReference>
<dbReference type="SUPFAM" id="SSF52540">
    <property type="entry name" value="P-loop containing nucleoside triphosphate hydrolases"/>
    <property type="match status" value="1"/>
</dbReference>
<proteinExistence type="evidence at transcript level"/>
<dbReference type="InterPro" id="IPR027417">
    <property type="entry name" value="P-loop_NTPase"/>
</dbReference>
<evidence type="ECO:0000256" key="5">
    <source>
        <dbReference type="ARBA" id="ARBA00023204"/>
    </source>
</evidence>
<evidence type="ECO:0000256" key="1">
    <source>
        <dbReference type="ARBA" id="ARBA00004123"/>
    </source>
</evidence>
<sequence length="466" mass="51492">MFQTAASILQKELSTKQQSSIVTFCRSLDEALGGGISIGSVTEIAGESGCGKTQLAFQLSVNVQIPSALGGAEGEAIFIDTENTFSTNRLVDISESVVQHCTNLCQNGGSNFTIDMCMSKIYLFKCLTIVELIATVHQLHSFIQTHPNVRLLVVDSIANCVRAEEDMKTRNKVLNDLAQKFRSLAINDNLAVVLINQVTTSFSAIGSSGVMIPALGATWSHVAATKIMLIKQENERFALLYKSPSKSRDAVKYMIVKEGFRDIPSKQKQPKQSSSPKASLDMSLKTRAITKQEINEEFIELSQRLLDIFCQDDSKCFDYTESPCTDSNLKEFKANQLKTNTQNAKVSPEMQVQGYINSMTMADKSSAESVMKFPLTQCVSFDDDSTSIKIKQICKKRKPNDSEESNLDDDLPKPPFSLANEHTDTGPCDDVQCSKVVDAPPDKPPLSPVLKLGNHRKRRRKTLHRS</sequence>
<evidence type="ECO:0000256" key="4">
    <source>
        <dbReference type="ARBA" id="ARBA00022840"/>
    </source>
</evidence>
<dbReference type="GO" id="GO:0007131">
    <property type="term" value="P:reciprocal meiotic recombination"/>
    <property type="evidence" value="ECO:0007669"/>
    <property type="project" value="TreeGrafter"/>
</dbReference>
<gene>
    <name evidence="10" type="primary">Rad51c</name>
</gene>
<dbReference type="AlphaFoldDB" id="A0A6F9DR08"/>
<keyword evidence="5" id="KW-0234">DNA repair</keyword>
<evidence type="ECO:0000256" key="2">
    <source>
        <dbReference type="ARBA" id="ARBA00022741"/>
    </source>
</evidence>
<dbReference type="GO" id="GO:0000400">
    <property type="term" value="F:four-way junction DNA binding"/>
    <property type="evidence" value="ECO:0007669"/>
    <property type="project" value="TreeGrafter"/>
</dbReference>
<dbReference type="GO" id="GO:0008821">
    <property type="term" value="F:crossover junction DNA endonuclease activity"/>
    <property type="evidence" value="ECO:0007669"/>
    <property type="project" value="TreeGrafter"/>
</dbReference>
<name>A0A6F9DR08_9ASCI</name>
<evidence type="ECO:0000313" key="10">
    <source>
        <dbReference type="EMBL" id="CAB3265406.1"/>
    </source>
</evidence>
<dbReference type="PANTHER" id="PTHR46239:SF1">
    <property type="entry name" value="DNA REPAIR PROTEIN RAD51 HOMOLOG 3"/>
    <property type="match status" value="1"/>
</dbReference>
<feature type="domain" description="RecA family profile 1" evidence="9">
    <location>
        <begin position="17"/>
        <end position="198"/>
    </location>
</feature>
<accession>A0A6F9DR08</accession>
<dbReference type="InterPro" id="IPR020588">
    <property type="entry name" value="RecA_ATP-bd"/>
</dbReference>
<organism evidence="10">
    <name type="scientific">Phallusia mammillata</name>
    <dbReference type="NCBI Taxonomy" id="59560"/>
    <lineage>
        <taxon>Eukaryota</taxon>
        <taxon>Metazoa</taxon>
        <taxon>Chordata</taxon>
        <taxon>Tunicata</taxon>
        <taxon>Ascidiacea</taxon>
        <taxon>Phlebobranchia</taxon>
        <taxon>Ascidiidae</taxon>
        <taxon>Phallusia</taxon>
    </lineage>
</organism>
<dbReference type="GO" id="GO:0140664">
    <property type="term" value="F:ATP-dependent DNA damage sensor activity"/>
    <property type="evidence" value="ECO:0007669"/>
    <property type="project" value="InterPro"/>
</dbReference>
<evidence type="ECO:0000256" key="6">
    <source>
        <dbReference type="ARBA" id="ARBA00023242"/>
    </source>
</evidence>
<keyword evidence="2" id="KW-0547">Nucleotide-binding</keyword>
<evidence type="ECO:0000256" key="7">
    <source>
        <dbReference type="ARBA" id="ARBA00040674"/>
    </source>
</evidence>
<dbReference type="PANTHER" id="PTHR46239">
    <property type="entry name" value="DNA REPAIR PROTEIN RAD51 HOMOLOG 3 RAD51C"/>
    <property type="match status" value="1"/>
</dbReference>
<dbReference type="GO" id="GO:0033065">
    <property type="term" value="C:Rad51C-XRCC3 complex"/>
    <property type="evidence" value="ECO:0007669"/>
    <property type="project" value="TreeGrafter"/>
</dbReference>
<keyword evidence="4" id="KW-0067">ATP-binding</keyword>